<comment type="caution">
    <text evidence="1">The sequence shown here is derived from an EMBL/GenBank/DDBJ whole genome shotgun (WGS) entry which is preliminary data.</text>
</comment>
<reference evidence="1 2" key="1">
    <citation type="journal article" date="2015" name="Nature">
        <title>rRNA introns, odd ribosomes, and small enigmatic genomes across a large radiation of phyla.</title>
        <authorList>
            <person name="Brown C.T."/>
            <person name="Hug L.A."/>
            <person name="Thomas B.C."/>
            <person name="Sharon I."/>
            <person name="Castelle C.J."/>
            <person name="Singh A."/>
            <person name="Wilkins M.J."/>
            <person name="Williams K.H."/>
            <person name="Banfield J.F."/>
        </authorList>
    </citation>
    <scope>NUCLEOTIDE SEQUENCE [LARGE SCALE GENOMIC DNA]</scope>
</reference>
<dbReference type="EMBL" id="LCPB01000005">
    <property type="protein sequence ID" value="KKU90240.1"/>
    <property type="molecule type" value="Genomic_DNA"/>
</dbReference>
<sequence length="47" mass="5543">MDNRAAVVIYCLHEHAKIYHRINRWDLLRDGHLVSTHDIRVRTACAC</sequence>
<gene>
    <name evidence="1" type="ORF">UY19_C0005G0043</name>
</gene>
<name>A0A0G1X769_9BACT</name>
<accession>A0A0G1X769</accession>
<evidence type="ECO:0000313" key="2">
    <source>
        <dbReference type="Proteomes" id="UP000033882"/>
    </source>
</evidence>
<dbReference type="Proteomes" id="UP000033882">
    <property type="component" value="Unassembled WGS sequence"/>
</dbReference>
<proteinExistence type="predicted"/>
<protein>
    <submittedName>
        <fullName evidence="1">Uncharacterized protein</fullName>
    </submittedName>
</protein>
<evidence type="ECO:0000313" key="1">
    <source>
        <dbReference type="EMBL" id="KKU90240.1"/>
    </source>
</evidence>
<dbReference type="AlphaFoldDB" id="A0A0G1X769"/>
<organism evidence="1 2">
    <name type="scientific">Candidatus Wolfebacteria bacterium GW2011_GWA2_47_9b</name>
    <dbReference type="NCBI Taxonomy" id="1619005"/>
    <lineage>
        <taxon>Bacteria</taxon>
        <taxon>Candidatus Wolfeibacteriota</taxon>
    </lineage>
</organism>